<dbReference type="EC" id="2.6.1.33" evidence="3"/>
<dbReference type="Proteomes" id="UP000014216">
    <property type="component" value="Unassembled WGS sequence"/>
</dbReference>
<organism evidence="3 4">
    <name type="scientific">Desulfotignum phosphitoxidans DSM 13687</name>
    <dbReference type="NCBI Taxonomy" id="1286635"/>
    <lineage>
        <taxon>Bacteria</taxon>
        <taxon>Pseudomonadati</taxon>
        <taxon>Thermodesulfobacteriota</taxon>
        <taxon>Desulfobacteria</taxon>
        <taxon>Desulfobacterales</taxon>
        <taxon>Desulfobacteraceae</taxon>
        <taxon>Desulfotignum</taxon>
    </lineage>
</organism>
<dbReference type="InterPro" id="IPR015424">
    <property type="entry name" value="PyrdxlP-dep_Trfase"/>
</dbReference>
<dbReference type="CDD" id="cd00616">
    <property type="entry name" value="AHBA_syn"/>
    <property type="match status" value="1"/>
</dbReference>
<dbReference type="Pfam" id="PF01041">
    <property type="entry name" value="DegT_DnrJ_EryC1"/>
    <property type="match status" value="1"/>
</dbReference>
<accession>S0G1R5</accession>
<evidence type="ECO:0000256" key="2">
    <source>
        <dbReference type="RuleBase" id="RU004508"/>
    </source>
</evidence>
<proteinExistence type="inferred from homology"/>
<comment type="caution">
    <text evidence="3">The sequence shown here is derived from an EMBL/GenBank/DDBJ whole genome shotgun (WGS) entry which is preliminary data.</text>
</comment>
<keyword evidence="3" id="KW-0032">Aminotransferase</keyword>
<dbReference type="SUPFAM" id="SSF53383">
    <property type="entry name" value="PLP-dependent transferases"/>
    <property type="match status" value="1"/>
</dbReference>
<dbReference type="InterPro" id="IPR015422">
    <property type="entry name" value="PyrdxlP-dep_Trfase_small"/>
</dbReference>
<dbReference type="GO" id="GO:0019179">
    <property type="term" value="F:dTDP-4-amino-4,6-dideoxy-D-glucose transaminase activity"/>
    <property type="evidence" value="ECO:0007669"/>
    <property type="project" value="UniProtKB-EC"/>
</dbReference>
<evidence type="ECO:0000313" key="4">
    <source>
        <dbReference type="Proteomes" id="UP000014216"/>
    </source>
</evidence>
<dbReference type="Gene3D" id="3.40.640.10">
    <property type="entry name" value="Type I PLP-dependent aspartate aminotransferase-like (Major domain)"/>
    <property type="match status" value="1"/>
</dbReference>
<dbReference type="Gene3D" id="3.90.1150.10">
    <property type="entry name" value="Aspartate Aminotransferase, domain 1"/>
    <property type="match status" value="1"/>
</dbReference>
<dbReference type="GO" id="GO:0000271">
    <property type="term" value="P:polysaccharide biosynthetic process"/>
    <property type="evidence" value="ECO:0007669"/>
    <property type="project" value="TreeGrafter"/>
</dbReference>
<evidence type="ECO:0000256" key="1">
    <source>
        <dbReference type="ARBA" id="ARBA00037999"/>
    </source>
</evidence>
<keyword evidence="4" id="KW-1185">Reference proteome</keyword>
<dbReference type="PIRSF" id="PIRSF000390">
    <property type="entry name" value="PLP_StrS"/>
    <property type="match status" value="1"/>
</dbReference>
<comment type="similarity">
    <text evidence="1 2">Belongs to the DegT/DnrJ/EryC1 family.</text>
</comment>
<dbReference type="PANTHER" id="PTHR30244">
    <property type="entry name" value="TRANSAMINASE"/>
    <property type="match status" value="1"/>
</dbReference>
<sequence length="425" mass="47240">MLLFWKKHCTEKTFIDIFPDQNADSRPLSIPSSGFSMTDNIPFNKPFIAGKELYYMAQAILGGRSAGDGPFTKKCQRFIQTYLGTPKALLTQSYASALDMAAMLCEAGPGDEVIMPSFAFVSVANAFHMQGATPVFVDIRPHTLNLDADQVARAVTDRTRVIVTPHYAGIGCDMEKILEIARHHGLLVVEDAANGFGARYGGTDGKCLGTMGDLGILSFHETNNVICGEGGALLINNERFYEKAEIIREKGTNRSKFFRGEVDKYTWVDIGSSFLPSDLVAAFLFAQLEMADTIIAARSRLFAQYIEGLQELADKGFIRLPHCHEDPAGNSHIMYVITRSRDERDQLVAYLKDRGIYAVIHFSPLHLSPMGAKYGRVFGDMTNTRDAGERLLRLPLYYDMTDEQVDGVVGKLSFFFEETDEKSSR</sequence>
<dbReference type="EMBL" id="APJX01000013">
    <property type="protein sequence ID" value="EMS77646.1"/>
    <property type="molecule type" value="Genomic_DNA"/>
</dbReference>
<name>S0G1R5_9BACT</name>
<dbReference type="InterPro" id="IPR015421">
    <property type="entry name" value="PyrdxlP-dep_Trfase_major"/>
</dbReference>
<dbReference type="NCBIfam" id="NF008687">
    <property type="entry name" value="PRK11706.1"/>
    <property type="match status" value="1"/>
</dbReference>
<evidence type="ECO:0000313" key="3">
    <source>
        <dbReference type="EMBL" id="EMS77646.1"/>
    </source>
</evidence>
<protein>
    <submittedName>
        <fullName evidence="3">TDP-4-keto-6-deoxy-D-glucose transaminase RffA</fullName>
        <ecNumber evidence="3">2.6.1.33</ecNumber>
    </submittedName>
</protein>
<dbReference type="PANTHER" id="PTHR30244:SF34">
    <property type="entry name" value="DTDP-4-AMINO-4,6-DIDEOXYGALACTOSE TRANSAMINASE"/>
    <property type="match status" value="1"/>
</dbReference>
<dbReference type="GO" id="GO:0030170">
    <property type="term" value="F:pyridoxal phosphate binding"/>
    <property type="evidence" value="ECO:0007669"/>
    <property type="project" value="TreeGrafter"/>
</dbReference>
<reference evidence="3 4" key="1">
    <citation type="journal article" date="2013" name="Genome Announc.">
        <title>Draft Genome Sequence of Desulfotignum phosphitoxidans DSM 13687 Strain FiPS-3.</title>
        <authorList>
            <person name="Poehlein A."/>
            <person name="Daniel R."/>
            <person name="Simeonova D.D."/>
        </authorList>
    </citation>
    <scope>NUCLEOTIDE SEQUENCE [LARGE SCALE GENOMIC DNA]</scope>
    <source>
        <strain evidence="3 4">DSM 13687</strain>
    </source>
</reference>
<gene>
    <name evidence="3" type="primary">rffA2</name>
    <name evidence="3" type="ORF">Dpo_13c00440</name>
</gene>
<dbReference type="PATRIC" id="fig|1286635.3.peg.4367"/>
<dbReference type="NCBIfam" id="TIGR02379">
    <property type="entry name" value="ECA_wecE"/>
    <property type="match status" value="1"/>
</dbReference>
<dbReference type="InterPro" id="IPR012749">
    <property type="entry name" value="WecE-like"/>
</dbReference>
<keyword evidence="2" id="KW-0663">Pyridoxal phosphate</keyword>
<dbReference type="GO" id="GO:0019180">
    <property type="term" value="F:dTDP-4-amino-4,6-dideoxygalactose transaminase activity"/>
    <property type="evidence" value="ECO:0007669"/>
    <property type="project" value="TreeGrafter"/>
</dbReference>
<dbReference type="AlphaFoldDB" id="S0G1R5"/>
<keyword evidence="3" id="KW-0808">Transferase</keyword>
<dbReference type="InterPro" id="IPR000653">
    <property type="entry name" value="DegT/StrS_aminotransferase"/>
</dbReference>